<dbReference type="InterPro" id="IPR013325">
    <property type="entry name" value="RNA_pol_sigma_r2"/>
</dbReference>
<accession>A0AA37QLX7</accession>
<sequence length="318" mass="33017">MATLLLRRPPARPDAADGPHVPLPVPPTASPAAPPAAGDASRAGAPPAVRSLAALLADAHRGARSTAGATGSRHPAGAGTGSPGSEALGAAARASGGLDPGGLDPEAALEELLTRLHGPVLRFVRDRVRRRRDAEDLAADVAQETLIRLARGAPTCRAQTDPQVLAWALTTAQHVLIDTWRSPEWRLAGARASGPAGASGRAAAGDAEWAALAQSYEESAGRVPDVEPAYALLLRLAVEACDAARDGVATLCWTRLVAGAEWAQVAAACNTSETAVKRRFQRAQAAMRREVWRRVATLGPSDQAAVRAYLFRRGLLPG</sequence>
<dbReference type="PANTHER" id="PTHR43133">
    <property type="entry name" value="RNA POLYMERASE ECF-TYPE SIGMA FACTO"/>
    <property type="match status" value="1"/>
</dbReference>
<evidence type="ECO:0000259" key="6">
    <source>
        <dbReference type="Pfam" id="PF04542"/>
    </source>
</evidence>
<dbReference type="InterPro" id="IPR039425">
    <property type="entry name" value="RNA_pol_sigma-70-like"/>
</dbReference>
<gene>
    <name evidence="7" type="ORF">rosag_47810</name>
</gene>
<evidence type="ECO:0000313" key="8">
    <source>
        <dbReference type="Proteomes" id="UP001161325"/>
    </source>
</evidence>
<dbReference type="Proteomes" id="UP001161325">
    <property type="component" value="Unassembled WGS sequence"/>
</dbReference>
<proteinExistence type="predicted"/>
<feature type="compositionally biased region" description="Pro residues" evidence="5">
    <location>
        <begin position="21"/>
        <end position="34"/>
    </location>
</feature>
<evidence type="ECO:0000256" key="1">
    <source>
        <dbReference type="ARBA" id="ARBA00023015"/>
    </source>
</evidence>
<dbReference type="Gene3D" id="1.10.1740.10">
    <property type="match status" value="1"/>
</dbReference>
<keyword evidence="1" id="KW-0805">Transcription regulation</keyword>
<feature type="domain" description="RNA polymerase sigma-70 region 2" evidence="6">
    <location>
        <begin position="117"/>
        <end position="185"/>
    </location>
</feature>
<feature type="region of interest" description="Disordered" evidence="5">
    <location>
        <begin position="1"/>
        <end position="46"/>
    </location>
</feature>
<name>A0AA37QLX7_9BACT</name>
<evidence type="ECO:0000256" key="3">
    <source>
        <dbReference type="ARBA" id="ARBA00023125"/>
    </source>
</evidence>
<evidence type="ECO:0000256" key="2">
    <source>
        <dbReference type="ARBA" id="ARBA00023082"/>
    </source>
</evidence>
<evidence type="ECO:0000256" key="5">
    <source>
        <dbReference type="SAM" id="MobiDB-lite"/>
    </source>
</evidence>
<dbReference type="SUPFAM" id="SSF88946">
    <property type="entry name" value="Sigma2 domain of RNA polymerase sigma factors"/>
    <property type="match status" value="1"/>
</dbReference>
<feature type="region of interest" description="Disordered" evidence="5">
    <location>
        <begin position="63"/>
        <end position="103"/>
    </location>
</feature>
<evidence type="ECO:0000256" key="4">
    <source>
        <dbReference type="ARBA" id="ARBA00023163"/>
    </source>
</evidence>
<reference evidence="7" key="1">
    <citation type="submission" date="2022-08" db="EMBL/GenBank/DDBJ databases">
        <title>Draft genome sequencing of Roseisolibacter agri AW1220.</title>
        <authorList>
            <person name="Tobiishi Y."/>
            <person name="Tonouchi A."/>
        </authorList>
    </citation>
    <scope>NUCLEOTIDE SEQUENCE</scope>
    <source>
        <strain evidence="7">AW1220</strain>
    </source>
</reference>
<comment type="caution">
    <text evidence="7">The sequence shown here is derived from an EMBL/GenBank/DDBJ whole genome shotgun (WGS) entry which is preliminary data.</text>
</comment>
<dbReference type="Pfam" id="PF04542">
    <property type="entry name" value="Sigma70_r2"/>
    <property type="match status" value="1"/>
</dbReference>
<dbReference type="AlphaFoldDB" id="A0AA37QLX7"/>
<dbReference type="GO" id="GO:0006352">
    <property type="term" value="P:DNA-templated transcription initiation"/>
    <property type="evidence" value="ECO:0007669"/>
    <property type="project" value="InterPro"/>
</dbReference>
<evidence type="ECO:0000313" key="7">
    <source>
        <dbReference type="EMBL" id="GLC28268.1"/>
    </source>
</evidence>
<dbReference type="GO" id="GO:0016987">
    <property type="term" value="F:sigma factor activity"/>
    <property type="evidence" value="ECO:0007669"/>
    <property type="project" value="UniProtKB-KW"/>
</dbReference>
<dbReference type="PANTHER" id="PTHR43133:SF8">
    <property type="entry name" value="RNA POLYMERASE SIGMA FACTOR HI_1459-RELATED"/>
    <property type="match status" value="1"/>
</dbReference>
<dbReference type="EMBL" id="BRXS01000008">
    <property type="protein sequence ID" value="GLC28268.1"/>
    <property type="molecule type" value="Genomic_DNA"/>
</dbReference>
<feature type="compositionally biased region" description="Low complexity" evidence="5">
    <location>
        <begin position="84"/>
        <end position="97"/>
    </location>
</feature>
<keyword evidence="3" id="KW-0238">DNA-binding</keyword>
<dbReference type="GO" id="GO:0003677">
    <property type="term" value="F:DNA binding"/>
    <property type="evidence" value="ECO:0007669"/>
    <property type="project" value="UniProtKB-KW"/>
</dbReference>
<keyword evidence="4" id="KW-0804">Transcription</keyword>
<keyword evidence="8" id="KW-1185">Reference proteome</keyword>
<feature type="compositionally biased region" description="Low complexity" evidence="5">
    <location>
        <begin position="35"/>
        <end position="46"/>
    </location>
</feature>
<organism evidence="7 8">
    <name type="scientific">Roseisolibacter agri</name>
    <dbReference type="NCBI Taxonomy" id="2014610"/>
    <lineage>
        <taxon>Bacteria</taxon>
        <taxon>Pseudomonadati</taxon>
        <taxon>Gemmatimonadota</taxon>
        <taxon>Gemmatimonadia</taxon>
        <taxon>Gemmatimonadales</taxon>
        <taxon>Gemmatimonadaceae</taxon>
        <taxon>Roseisolibacter</taxon>
    </lineage>
</organism>
<protein>
    <recommendedName>
        <fullName evidence="6">RNA polymerase sigma-70 region 2 domain-containing protein</fullName>
    </recommendedName>
</protein>
<dbReference type="InterPro" id="IPR007627">
    <property type="entry name" value="RNA_pol_sigma70_r2"/>
</dbReference>
<keyword evidence="2" id="KW-0731">Sigma factor</keyword>